<accession>A0A3E0TPV9</accession>
<proteinExistence type="predicted"/>
<comment type="caution">
    <text evidence="1">The sequence shown here is derived from an EMBL/GenBank/DDBJ whole genome shotgun (WGS) entry which is preliminary data.</text>
</comment>
<protein>
    <submittedName>
        <fullName evidence="1">Uncharacterized protein</fullName>
    </submittedName>
</protein>
<organism evidence="1 2">
    <name type="scientific">Thalassotalea euphylliae</name>
    <dbReference type="NCBI Taxonomy" id="1655234"/>
    <lineage>
        <taxon>Bacteria</taxon>
        <taxon>Pseudomonadati</taxon>
        <taxon>Pseudomonadota</taxon>
        <taxon>Gammaproteobacteria</taxon>
        <taxon>Alteromonadales</taxon>
        <taxon>Colwelliaceae</taxon>
        <taxon>Thalassotalea</taxon>
    </lineage>
</organism>
<gene>
    <name evidence="1" type="ORF">DXX93_08530</name>
</gene>
<sequence length="92" mass="10890">MIINYAGYSAQEYLTANQEKFALAKPVIIEKLNTFYRQEQQLHQLNWQLENGFKTLNYNQLIADEINRITYQEFSDGLKVLAANVNRNYLVW</sequence>
<evidence type="ECO:0000313" key="2">
    <source>
        <dbReference type="Proteomes" id="UP000256478"/>
    </source>
</evidence>
<name>A0A3E0TPV9_9GAMM</name>
<dbReference type="Proteomes" id="UP000256478">
    <property type="component" value="Unassembled WGS sequence"/>
</dbReference>
<dbReference type="AlphaFoldDB" id="A0A3E0TPV9"/>
<evidence type="ECO:0000313" key="1">
    <source>
        <dbReference type="EMBL" id="REL26616.1"/>
    </source>
</evidence>
<dbReference type="EMBL" id="QUOU01000001">
    <property type="protein sequence ID" value="REL26616.1"/>
    <property type="molecule type" value="Genomic_DNA"/>
</dbReference>
<reference evidence="1 2" key="1">
    <citation type="submission" date="2018-08" db="EMBL/GenBank/DDBJ databases">
        <title>Thalassotalea euphylliae genome.</title>
        <authorList>
            <person name="Summers S."/>
            <person name="Rice S.A."/>
            <person name="Freckelton M.L."/>
            <person name="Nedved B.T."/>
            <person name="Hadfield M.G."/>
        </authorList>
    </citation>
    <scope>NUCLEOTIDE SEQUENCE [LARGE SCALE GENOMIC DNA]</scope>
    <source>
        <strain evidence="1 2">H1</strain>
    </source>
</reference>